<keyword evidence="3" id="KW-1185">Reference proteome</keyword>
<accession>A0AAW0G991</accession>
<evidence type="ECO:0000313" key="2">
    <source>
        <dbReference type="EMBL" id="KAK7687919.1"/>
    </source>
</evidence>
<feature type="compositionally biased region" description="Basic and acidic residues" evidence="1">
    <location>
        <begin position="40"/>
        <end position="59"/>
    </location>
</feature>
<reference evidence="2 3" key="1">
    <citation type="submission" date="2022-09" db="EMBL/GenBank/DDBJ databases">
        <authorList>
            <person name="Palmer J.M."/>
        </authorList>
    </citation>
    <scope>NUCLEOTIDE SEQUENCE [LARGE SCALE GENOMIC DNA]</scope>
    <source>
        <strain evidence="2 3">DSM 7382</strain>
    </source>
</reference>
<organism evidence="2 3">
    <name type="scientific">Cerrena zonata</name>
    <dbReference type="NCBI Taxonomy" id="2478898"/>
    <lineage>
        <taxon>Eukaryota</taxon>
        <taxon>Fungi</taxon>
        <taxon>Dikarya</taxon>
        <taxon>Basidiomycota</taxon>
        <taxon>Agaricomycotina</taxon>
        <taxon>Agaricomycetes</taxon>
        <taxon>Polyporales</taxon>
        <taxon>Cerrenaceae</taxon>
        <taxon>Cerrena</taxon>
    </lineage>
</organism>
<evidence type="ECO:0000313" key="3">
    <source>
        <dbReference type="Proteomes" id="UP001385951"/>
    </source>
</evidence>
<proteinExistence type="predicted"/>
<evidence type="ECO:0000256" key="1">
    <source>
        <dbReference type="SAM" id="MobiDB-lite"/>
    </source>
</evidence>
<dbReference type="AlphaFoldDB" id="A0AAW0G991"/>
<sequence length="130" mass="15207">MTKQKLQKQVVSYTAGHKFYEPPELLKALIPMPKPKPKPKPKEDQAAESSDKTDKDMVKYKRKGKYKRELNKKTGVWTVSASDTIESTVREWDATRGKWIWVPETSKMSVKGEENPKTEEYEYEWEYSCS</sequence>
<dbReference type="Proteomes" id="UP001385951">
    <property type="component" value="Unassembled WGS sequence"/>
</dbReference>
<name>A0AAW0G991_9APHY</name>
<protein>
    <submittedName>
        <fullName evidence="2">Uncharacterized protein</fullName>
    </submittedName>
</protein>
<gene>
    <name evidence="2" type="ORF">QCA50_009138</name>
</gene>
<comment type="caution">
    <text evidence="2">The sequence shown here is derived from an EMBL/GenBank/DDBJ whole genome shotgun (WGS) entry which is preliminary data.</text>
</comment>
<feature type="region of interest" description="Disordered" evidence="1">
    <location>
        <begin position="29"/>
        <end position="60"/>
    </location>
</feature>
<dbReference type="EMBL" id="JASBNA010000012">
    <property type="protein sequence ID" value="KAK7687919.1"/>
    <property type="molecule type" value="Genomic_DNA"/>
</dbReference>